<dbReference type="Proteomes" id="UP000324767">
    <property type="component" value="Unassembled WGS sequence"/>
</dbReference>
<name>A0A5M8PK22_9LECA</name>
<evidence type="ECO:0008006" key="4">
    <source>
        <dbReference type="Google" id="ProtNLM"/>
    </source>
</evidence>
<comment type="caution">
    <text evidence="2">The sequence shown here is derived from an EMBL/GenBank/DDBJ whole genome shotgun (WGS) entry which is preliminary data.</text>
</comment>
<gene>
    <name evidence="2" type="ORF">FRX48_06923</name>
</gene>
<proteinExistence type="predicted"/>
<keyword evidence="1" id="KW-0732">Signal</keyword>
<dbReference type="EMBL" id="VXIT01000011">
    <property type="protein sequence ID" value="KAA6409370.1"/>
    <property type="molecule type" value="Genomic_DNA"/>
</dbReference>
<accession>A0A5M8PK22</accession>
<evidence type="ECO:0000313" key="2">
    <source>
        <dbReference type="EMBL" id="KAA6409370.1"/>
    </source>
</evidence>
<feature type="chain" id="PRO_5024406819" description="Secreted protein" evidence="1">
    <location>
        <begin position="25"/>
        <end position="86"/>
    </location>
</feature>
<evidence type="ECO:0000313" key="3">
    <source>
        <dbReference type="Proteomes" id="UP000324767"/>
    </source>
</evidence>
<sequence>MYNTRSLLSTLFRVLASVLLKTLAQENAESSPILDLETCVILQATLTVAPLNLFLGGPSRYVFAPNLGPAPIPPLGVWSTSKYIPP</sequence>
<organism evidence="2 3">
    <name type="scientific">Lasallia pustulata</name>
    <dbReference type="NCBI Taxonomy" id="136370"/>
    <lineage>
        <taxon>Eukaryota</taxon>
        <taxon>Fungi</taxon>
        <taxon>Dikarya</taxon>
        <taxon>Ascomycota</taxon>
        <taxon>Pezizomycotina</taxon>
        <taxon>Lecanoromycetes</taxon>
        <taxon>OSLEUM clade</taxon>
        <taxon>Umbilicariomycetidae</taxon>
        <taxon>Umbilicariales</taxon>
        <taxon>Umbilicariaceae</taxon>
        <taxon>Lasallia</taxon>
    </lineage>
</organism>
<reference evidence="2 3" key="1">
    <citation type="submission" date="2019-09" db="EMBL/GenBank/DDBJ databases">
        <title>The hologenome of the rock-dwelling lichen Lasallia pustulata.</title>
        <authorList>
            <person name="Greshake Tzovaras B."/>
            <person name="Segers F."/>
            <person name="Bicker A."/>
            <person name="Dal Grande F."/>
            <person name="Otte J."/>
            <person name="Hankeln T."/>
            <person name="Schmitt I."/>
            <person name="Ebersberger I."/>
        </authorList>
    </citation>
    <scope>NUCLEOTIDE SEQUENCE [LARGE SCALE GENOMIC DNA]</scope>
    <source>
        <strain evidence="2">A1-1</strain>
    </source>
</reference>
<evidence type="ECO:0000256" key="1">
    <source>
        <dbReference type="SAM" id="SignalP"/>
    </source>
</evidence>
<dbReference type="AlphaFoldDB" id="A0A5M8PK22"/>
<protein>
    <recommendedName>
        <fullName evidence="4">Secreted protein</fullName>
    </recommendedName>
</protein>
<feature type="signal peptide" evidence="1">
    <location>
        <begin position="1"/>
        <end position="24"/>
    </location>
</feature>